<dbReference type="EMBL" id="JACASF010000024">
    <property type="protein sequence ID" value="KAF6399365.1"/>
    <property type="molecule type" value="Genomic_DNA"/>
</dbReference>
<dbReference type="Proteomes" id="UP000550707">
    <property type="component" value="Unassembled WGS sequence"/>
</dbReference>
<gene>
    <name evidence="2" type="ORF">HJG59_012361</name>
</gene>
<evidence type="ECO:0000313" key="3">
    <source>
        <dbReference type="Proteomes" id="UP000550707"/>
    </source>
</evidence>
<feature type="compositionally biased region" description="Basic and acidic residues" evidence="1">
    <location>
        <begin position="31"/>
        <end position="51"/>
    </location>
</feature>
<reference evidence="2 3" key="1">
    <citation type="journal article" date="2020" name="Nature">
        <title>Six reference-quality genomes reveal evolution of bat adaptations.</title>
        <authorList>
            <person name="Jebb D."/>
            <person name="Huang Z."/>
            <person name="Pippel M."/>
            <person name="Hughes G.M."/>
            <person name="Lavrichenko K."/>
            <person name="Devanna P."/>
            <person name="Winkler S."/>
            <person name="Jermiin L.S."/>
            <person name="Skirmuntt E.C."/>
            <person name="Katzourakis A."/>
            <person name="Burkitt-Gray L."/>
            <person name="Ray D.A."/>
            <person name="Sullivan K.A.M."/>
            <person name="Roscito J.G."/>
            <person name="Kirilenko B.M."/>
            <person name="Davalos L.M."/>
            <person name="Corthals A.P."/>
            <person name="Power M.L."/>
            <person name="Jones G."/>
            <person name="Ransome R.D."/>
            <person name="Dechmann D.K.N."/>
            <person name="Locatelli A.G."/>
            <person name="Puechmaille S.J."/>
            <person name="Fedrigo O."/>
            <person name="Jarvis E.D."/>
            <person name="Hiller M."/>
            <person name="Vernes S.C."/>
            <person name="Myers E.W."/>
            <person name="Teeling E.C."/>
        </authorList>
    </citation>
    <scope>NUCLEOTIDE SEQUENCE [LARGE SCALE GENOMIC DNA]</scope>
    <source>
        <strain evidence="2">MMolMol1</strain>
        <tissue evidence="2">Muscle</tissue>
    </source>
</reference>
<name>A0A7J8BLR6_MOLMO</name>
<proteinExistence type="predicted"/>
<protein>
    <submittedName>
        <fullName evidence="2">Mortality factor 4 like 1</fullName>
    </submittedName>
</protein>
<evidence type="ECO:0000256" key="1">
    <source>
        <dbReference type="SAM" id="MobiDB-lite"/>
    </source>
</evidence>
<dbReference type="AlphaFoldDB" id="A0A7J8BLR6"/>
<accession>A0A7J8BLR6</accession>
<feature type="compositionally biased region" description="Polar residues" evidence="1">
    <location>
        <begin position="15"/>
        <end position="27"/>
    </location>
</feature>
<sequence>MGSRKQSAQVRGHQSAKTARTSKSQSGAVRRGQDERGCPREEGIWSAAEER</sequence>
<comment type="caution">
    <text evidence="2">The sequence shown here is derived from an EMBL/GenBank/DDBJ whole genome shotgun (WGS) entry which is preliminary data.</text>
</comment>
<keyword evidence="3" id="KW-1185">Reference proteome</keyword>
<organism evidence="2 3">
    <name type="scientific">Molossus molossus</name>
    <name type="common">Pallas' mastiff bat</name>
    <name type="synonym">Vespertilio molossus</name>
    <dbReference type="NCBI Taxonomy" id="27622"/>
    <lineage>
        <taxon>Eukaryota</taxon>
        <taxon>Metazoa</taxon>
        <taxon>Chordata</taxon>
        <taxon>Craniata</taxon>
        <taxon>Vertebrata</taxon>
        <taxon>Euteleostomi</taxon>
        <taxon>Mammalia</taxon>
        <taxon>Eutheria</taxon>
        <taxon>Laurasiatheria</taxon>
        <taxon>Chiroptera</taxon>
        <taxon>Yangochiroptera</taxon>
        <taxon>Molossidae</taxon>
        <taxon>Molossus</taxon>
    </lineage>
</organism>
<evidence type="ECO:0000313" key="2">
    <source>
        <dbReference type="EMBL" id="KAF6399365.1"/>
    </source>
</evidence>
<feature type="region of interest" description="Disordered" evidence="1">
    <location>
        <begin position="1"/>
        <end position="51"/>
    </location>
</feature>